<feature type="transmembrane region" description="Helical" evidence="1">
    <location>
        <begin position="163"/>
        <end position="187"/>
    </location>
</feature>
<sequence length="529" mass="55772">MRPLFALAGLVVLALTYLFVAAAVLVFLAPPAVLVGIAAGAGAGALIGLHRSLAVLAGRVPAGYVRTPDDVVAGRIAGGVRKESIRRDHAWPQYFAVQIRWDVTAVTRAVAATVSHVWARTLRPLAAGETRRILLFGWPLFPPVLAALVGVSVGAAAAVTLTAVLAGAAAALVWGMGLPAVGLLRAVDGLWQSVFRASGSCQHCFHVTSLPAYRCPGPHSAEDREAGLDLHRDIRPGRLGVLWRRCGCGHRLPTTVLRAAHSVQACCPACGEPLPSGAAAMTDVRVPVFGAASAGKTHLIMAGLVALSRAGTRRGTVGFLDEHSRTAYEQYRALVDSGQSAAKTSAAVPVAVTVRLRGGGRAALVHFFDAAGETLADSGQNGQLAYLDQARTLTFVLDPFSIPDVRDQAAAGYPDLLSEANPATYDVADAYHVTVNRLRLYGVDTHRQRLAFVVSKADLLARLPIASGLDPDSGSVRSWLVTVGLDNLVTIATRDFGEVRFFLVSARDPERGAAIEPFRWLLAADRVSV</sequence>
<evidence type="ECO:0000313" key="4">
    <source>
        <dbReference type="Proteomes" id="UP000482960"/>
    </source>
</evidence>
<dbReference type="RefSeq" id="WP_173073166.1">
    <property type="nucleotide sequence ID" value="NZ_BAABJB010000030.1"/>
</dbReference>
<comment type="caution">
    <text evidence="3">The sequence shown here is derived from an EMBL/GenBank/DDBJ whole genome shotgun (WGS) entry which is preliminary data.</text>
</comment>
<evidence type="ECO:0000259" key="2">
    <source>
        <dbReference type="Pfam" id="PF19993"/>
    </source>
</evidence>
<keyword evidence="1" id="KW-1133">Transmembrane helix</keyword>
<reference evidence="3 4" key="2">
    <citation type="submission" date="2020-03" db="EMBL/GenBank/DDBJ databases">
        <authorList>
            <person name="Ichikawa N."/>
            <person name="Kimura A."/>
            <person name="Kitahashi Y."/>
            <person name="Uohara A."/>
        </authorList>
    </citation>
    <scope>NUCLEOTIDE SEQUENCE [LARGE SCALE GENOMIC DNA]</scope>
    <source>
        <strain evidence="3 4">NBRC 108638</strain>
    </source>
</reference>
<keyword evidence="4" id="KW-1185">Reference proteome</keyword>
<evidence type="ECO:0000313" key="3">
    <source>
        <dbReference type="EMBL" id="GFJ86593.1"/>
    </source>
</evidence>
<proteinExistence type="predicted"/>
<reference evidence="3 4" key="1">
    <citation type="submission" date="2020-03" db="EMBL/GenBank/DDBJ databases">
        <title>Whole genome shotgun sequence of Phytohabitans rumicis NBRC 108638.</title>
        <authorList>
            <person name="Komaki H."/>
            <person name="Tamura T."/>
        </authorList>
    </citation>
    <scope>NUCLEOTIDE SEQUENCE [LARGE SCALE GENOMIC DNA]</scope>
    <source>
        <strain evidence="3 4">NBRC 108638</strain>
    </source>
</reference>
<gene>
    <name evidence="3" type="ORF">Prum_002350</name>
</gene>
<dbReference type="Pfam" id="PF19993">
    <property type="entry name" value="DO-GTPase2"/>
    <property type="match status" value="1"/>
</dbReference>
<keyword evidence="1" id="KW-0812">Transmembrane</keyword>
<name>A0A6V8KN45_9ACTN</name>
<dbReference type="InterPro" id="IPR045528">
    <property type="entry name" value="DO-GTPase2"/>
</dbReference>
<feature type="transmembrane region" description="Helical" evidence="1">
    <location>
        <begin position="133"/>
        <end position="157"/>
    </location>
</feature>
<dbReference type="AlphaFoldDB" id="A0A6V8KN45"/>
<keyword evidence="1" id="KW-0472">Membrane</keyword>
<protein>
    <recommendedName>
        <fullName evidence="2">Double-GTPase 2 domain-containing protein</fullName>
    </recommendedName>
</protein>
<evidence type="ECO:0000256" key="1">
    <source>
        <dbReference type="SAM" id="Phobius"/>
    </source>
</evidence>
<feature type="transmembrane region" description="Helical" evidence="1">
    <location>
        <begin position="32"/>
        <end position="49"/>
    </location>
</feature>
<dbReference type="Proteomes" id="UP000482960">
    <property type="component" value="Unassembled WGS sequence"/>
</dbReference>
<feature type="domain" description="Double-GTPase 2" evidence="2">
    <location>
        <begin position="286"/>
        <end position="513"/>
    </location>
</feature>
<dbReference type="EMBL" id="BLPG01000001">
    <property type="protein sequence ID" value="GFJ86593.1"/>
    <property type="molecule type" value="Genomic_DNA"/>
</dbReference>
<organism evidence="3 4">
    <name type="scientific">Phytohabitans rumicis</name>
    <dbReference type="NCBI Taxonomy" id="1076125"/>
    <lineage>
        <taxon>Bacteria</taxon>
        <taxon>Bacillati</taxon>
        <taxon>Actinomycetota</taxon>
        <taxon>Actinomycetes</taxon>
        <taxon>Micromonosporales</taxon>
        <taxon>Micromonosporaceae</taxon>
    </lineage>
</organism>
<accession>A0A6V8KN45</accession>